<evidence type="ECO:0000313" key="2">
    <source>
        <dbReference type="EMBL" id="PWL07889.1"/>
    </source>
</evidence>
<reference evidence="2 4" key="1">
    <citation type="submission" date="2016-04" db="EMBL/GenBank/DDBJ databases">
        <title>Genome sequence of Methanosphaera cuniculi DSM 4103.</title>
        <authorList>
            <person name="Poehlein A."/>
            <person name="Seedorf H."/>
            <person name="Daniel R."/>
        </authorList>
    </citation>
    <scope>NUCLEOTIDE SEQUENCE [LARGE SCALE GENOMIC DNA]</scope>
    <source>
        <strain evidence="2 4">DSM 4103</strain>
    </source>
</reference>
<dbReference type="InterPro" id="IPR036490">
    <property type="entry name" value="ThsB_TIR-like_sf"/>
</dbReference>
<dbReference type="EMBL" id="LWMS01000042">
    <property type="protein sequence ID" value="PWL07889.1"/>
    <property type="molecule type" value="Genomic_DNA"/>
</dbReference>
<dbReference type="RefSeq" id="WP_095608688.1">
    <property type="nucleotide sequence ID" value="NZ_CAUHCB010000002.1"/>
</dbReference>
<reference evidence="1 3" key="2">
    <citation type="journal article" date="2017" name="BMC Genomics">
        <title>Genomic analysis of methanogenic archaea reveals a shift towards energy conservation.</title>
        <authorList>
            <person name="Gilmore S.P."/>
            <person name="Henske J.K."/>
            <person name="Sexton J.A."/>
            <person name="Solomon K.V."/>
            <person name="Seppala S."/>
            <person name="Yoo J.I."/>
            <person name="Huyett L.M."/>
            <person name="Pressman A."/>
            <person name="Cogan J.Z."/>
            <person name="Kivenson V."/>
            <person name="Peng X."/>
            <person name="Tan Y."/>
            <person name="Valentine D.L."/>
            <person name="O'Malley M.A."/>
        </authorList>
    </citation>
    <scope>NUCLEOTIDE SEQUENCE [LARGE SCALE GENOMIC DNA]</scope>
    <source>
        <strain evidence="1 3">1R-7</strain>
    </source>
</reference>
<dbReference type="Gene3D" id="3.40.50.9200">
    <property type="entry name" value="Hypothetical protein MTH538"/>
    <property type="match status" value="1"/>
</dbReference>
<dbReference type="SUPFAM" id="SSF52206">
    <property type="entry name" value="Hypothetical protein MTH538"/>
    <property type="match status" value="1"/>
</dbReference>
<name>A0A2A2HD05_9EURY</name>
<evidence type="ECO:0000313" key="1">
    <source>
        <dbReference type="EMBL" id="PAV07319.1"/>
    </source>
</evidence>
<organism evidence="1 3">
    <name type="scientific">Methanosphaera cuniculi</name>
    <dbReference type="NCBI Taxonomy" id="1077256"/>
    <lineage>
        <taxon>Archaea</taxon>
        <taxon>Methanobacteriati</taxon>
        <taxon>Methanobacteriota</taxon>
        <taxon>Methanomada group</taxon>
        <taxon>Methanobacteria</taxon>
        <taxon>Methanobacteriales</taxon>
        <taxon>Methanobacteriaceae</taxon>
        <taxon>Methanosphaera</taxon>
    </lineage>
</organism>
<evidence type="ECO:0000313" key="3">
    <source>
        <dbReference type="Proteomes" id="UP000217528"/>
    </source>
</evidence>
<evidence type="ECO:0008006" key="5">
    <source>
        <dbReference type="Google" id="ProtNLM"/>
    </source>
</evidence>
<sequence length="136" mass="15683">MIDLFPEEDLATYKLFISYPKDCKDYNIFIERLNTATEAFNWKDVTDIENFAVGIDDCDVVVVLSGLWDDKPDMIREHIKYAKSFNKPIIVVRPYGLEEVPEELQEDATKIIGWNTACIVEAILQSLDIDLYDCPL</sequence>
<keyword evidence="3" id="KW-1185">Reference proteome</keyword>
<accession>A0A2A2HD05</accession>
<comment type="caution">
    <text evidence="1">The sequence shown here is derived from an EMBL/GenBank/DDBJ whole genome shotgun (WGS) entry which is preliminary data.</text>
</comment>
<dbReference type="AlphaFoldDB" id="A0A2A2HD05"/>
<dbReference type="OrthoDB" id="335259at2157"/>
<evidence type="ECO:0000313" key="4">
    <source>
        <dbReference type="Proteomes" id="UP000246004"/>
    </source>
</evidence>
<proteinExistence type="predicted"/>
<protein>
    <recommendedName>
        <fullName evidence="5">Thoeris protein ThsB TIR-like domain-containing protein</fullName>
    </recommendedName>
</protein>
<dbReference type="EMBL" id="LMVN01000019">
    <property type="protein sequence ID" value="PAV07319.1"/>
    <property type="molecule type" value="Genomic_DNA"/>
</dbReference>
<gene>
    <name evidence="1" type="ORF">ASJ82_00275</name>
    <name evidence="2" type="ORF">MSCUN_11320</name>
</gene>
<dbReference type="Proteomes" id="UP000246004">
    <property type="component" value="Unassembled WGS sequence"/>
</dbReference>
<dbReference type="Proteomes" id="UP000217528">
    <property type="component" value="Unassembled WGS sequence"/>
</dbReference>